<evidence type="ECO:0000313" key="1">
    <source>
        <dbReference type="EMBL" id="CAG9839595.1"/>
    </source>
</evidence>
<evidence type="ECO:0000313" key="2">
    <source>
        <dbReference type="Proteomes" id="UP001153709"/>
    </source>
</evidence>
<dbReference type="Proteomes" id="UP001153709">
    <property type="component" value="Chromosome 8"/>
</dbReference>
<proteinExistence type="predicted"/>
<keyword evidence="2" id="KW-1185">Reference proteome</keyword>
<dbReference type="PANTHER" id="PTHR46409:SF1">
    <property type="entry name" value="HTH PSQ-TYPE DOMAIN-CONTAINING PROTEIN"/>
    <property type="match status" value="1"/>
</dbReference>
<sequence>MMFDDRDHIMELAWRRIKKARDTESSDKCRIFKTPKINFSAKEYTDIIMLHECQDCQVTTPPVLRHIFTEDLHIMVKDKSLDIFDLPCHTQSVERCVKLITEISQNLTDDTSRDSFIRTRLEFRTEMQNLGLKNKFKF</sequence>
<reference evidence="1" key="1">
    <citation type="submission" date="2022-01" db="EMBL/GenBank/DDBJ databases">
        <authorList>
            <person name="King R."/>
        </authorList>
    </citation>
    <scope>NUCLEOTIDE SEQUENCE</scope>
</reference>
<gene>
    <name evidence="1" type="ORF">DIABBA_LOCUS12350</name>
</gene>
<dbReference type="AlphaFoldDB" id="A0A9N9TA96"/>
<dbReference type="PANTHER" id="PTHR46409">
    <property type="entry name" value="HTH PSQ-TYPE DOMAIN-CONTAINING PROTEIN"/>
    <property type="match status" value="1"/>
</dbReference>
<organism evidence="1 2">
    <name type="scientific">Diabrotica balteata</name>
    <name type="common">Banded cucumber beetle</name>
    <dbReference type="NCBI Taxonomy" id="107213"/>
    <lineage>
        <taxon>Eukaryota</taxon>
        <taxon>Metazoa</taxon>
        <taxon>Ecdysozoa</taxon>
        <taxon>Arthropoda</taxon>
        <taxon>Hexapoda</taxon>
        <taxon>Insecta</taxon>
        <taxon>Pterygota</taxon>
        <taxon>Neoptera</taxon>
        <taxon>Endopterygota</taxon>
        <taxon>Coleoptera</taxon>
        <taxon>Polyphaga</taxon>
        <taxon>Cucujiformia</taxon>
        <taxon>Chrysomeloidea</taxon>
        <taxon>Chrysomelidae</taxon>
        <taxon>Galerucinae</taxon>
        <taxon>Diabroticina</taxon>
        <taxon>Diabroticites</taxon>
        <taxon>Diabrotica</taxon>
    </lineage>
</organism>
<dbReference type="EMBL" id="OU898283">
    <property type="protein sequence ID" value="CAG9839595.1"/>
    <property type="molecule type" value="Genomic_DNA"/>
</dbReference>
<accession>A0A9N9TA96</accession>
<dbReference type="OrthoDB" id="6617942at2759"/>
<protein>
    <submittedName>
        <fullName evidence="1">Uncharacterized protein</fullName>
    </submittedName>
</protein>
<name>A0A9N9TA96_DIABA</name>